<evidence type="ECO:0000313" key="3">
    <source>
        <dbReference type="Proteomes" id="UP000318741"/>
    </source>
</evidence>
<sequence length="37" mass="3947">MFPFYLDLTELVAAHWTGLGLLAAAVLQAVSLVMRAG</sequence>
<dbReference type="KEGG" id="acaf:CA12_19280"/>
<reference evidence="2 3" key="1">
    <citation type="submission" date="2019-02" db="EMBL/GenBank/DDBJ databases">
        <title>Deep-cultivation of Planctomycetes and their phenomic and genomic characterization uncovers novel biology.</title>
        <authorList>
            <person name="Wiegand S."/>
            <person name="Jogler M."/>
            <person name="Boedeker C."/>
            <person name="Pinto D."/>
            <person name="Vollmers J."/>
            <person name="Rivas-Marin E."/>
            <person name="Kohn T."/>
            <person name="Peeters S.H."/>
            <person name="Heuer A."/>
            <person name="Rast P."/>
            <person name="Oberbeckmann S."/>
            <person name="Bunk B."/>
            <person name="Jeske O."/>
            <person name="Meyerdierks A."/>
            <person name="Storesund J.E."/>
            <person name="Kallscheuer N."/>
            <person name="Luecker S."/>
            <person name="Lage O.M."/>
            <person name="Pohl T."/>
            <person name="Merkel B.J."/>
            <person name="Hornburger P."/>
            <person name="Mueller R.-W."/>
            <person name="Bruemmer F."/>
            <person name="Labrenz M."/>
            <person name="Spormann A.M."/>
            <person name="Op den Camp H."/>
            <person name="Overmann J."/>
            <person name="Amann R."/>
            <person name="Jetten M.S.M."/>
            <person name="Mascher T."/>
            <person name="Medema M.H."/>
            <person name="Devos D.P."/>
            <person name="Kaster A.-K."/>
            <person name="Ovreas L."/>
            <person name="Rohde M."/>
            <person name="Galperin M.Y."/>
            <person name="Jogler C."/>
        </authorList>
    </citation>
    <scope>NUCLEOTIDE SEQUENCE [LARGE SCALE GENOMIC DNA]</scope>
    <source>
        <strain evidence="2 3">CA12</strain>
    </source>
</reference>
<dbReference type="EMBL" id="CP036265">
    <property type="protein sequence ID" value="QDT15833.1"/>
    <property type="molecule type" value="Genomic_DNA"/>
</dbReference>
<evidence type="ECO:0000313" key="2">
    <source>
        <dbReference type="EMBL" id="QDT15833.1"/>
    </source>
</evidence>
<dbReference type="Proteomes" id="UP000318741">
    <property type="component" value="Chromosome"/>
</dbReference>
<keyword evidence="1" id="KW-0812">Transmembrane</keyword>
<keyword evidence="1" id="KW-1133">Transmembrane helix</keyword>
<evidence type="ECO:0000256" key="1">
    <source>
        <dbReference type="SAM" id="Phobius"/>
    </source>
</evidence>
<organism evidence="2 3">
    <name type="scientific">Alienimonas californiensis</name>
    <dbReference type="NCBI Taxonomy" id="2527989"/>
    <lineage>
        <taxon>Bacteria</taxon>
        <taxon>Pseudomonadati</taxon>
        <taxon>Planctomycetota</taxon>
        <taxon>Planctomycetia</taxon>
        <taxon>Planctomycetales</taxon>
        <taxon>Planctomycetaceae</taxon>
        <taxon>Alienimonas</taxon>
    </lineage>
</organism>
<protein>
    <submittedName>
        <fullName evidence="2">Uncharacterized protein</fullName>
    </submittedName>
</protein>
<gene>
    <name evidence="2" type="ORF">CA12_19280</name>
</gene>
<proteinExistence type="predicted"/>
<feature type="transmembrane region" description="Helical" evidence="1">
    <location>
        <begin position="12"/>
        <end position="34"/>
    </location>
</feature>
<dbReference type="AlphaFoldDB" id="A0A517P8X4"/>
<accession>A0A517P8X4</accession>
<keyword evidence="3" id="KW-1185">Reference proteome</keyword>
<keyword evidence="1" id="KW-0472">Membrane</keyword>
<name>A0A517P8X4_9PLAN</name>